<name>F7PEZ0_9EURY</name>
<organism evidence="3 4">
    <name type="scientific">Halorhabdus tiamatea SARL4B</name>
    <dbReference type="NCBI Taxonomy" id="1033806"/>
    <lineage>
        <taxon>Archaea</taxon>
        <taxon>Methanobacteriati</taxon>
        <taxon>Methanobacteriota</taxon>
        <taxon>Stenosarchaea group</taxon>
        <taxon>Halobacteria</taxon>
        <taxon>Halobacteriales</taxon>
        <taxon>Haloarculaceae</taxon>
        <taxon>Halorhabdus</taxon>
    </lineage>
</organism>
<evidence type="ECO:0000313" key="3">
    <source>
        <dbReference type="EMBL" id="ERJ04861.1"/>
    </source>
</evidence>
<dbReference type="RefSeq" id="WP_008523504.1">
    <property type="nucleotide sequence ID" value="NC_021921.1"/>
</dbReference>
<evidence type="ECO:0000256" key="1">
    <source>
        <dbReference type="SAM" id="MobiDB-lite"/>
    </source>
</evidence>
<dbReference type="AlphaFoldDB" id="F7PEZ0"/>
<dbReference type="Proteomes" id="UP000003861">
    <property type="component" value="Unassembled WGS sequence"/>
</dbReference>
<evidence type="ECO:0000313" key="2">
    <source>
        <dbReference type="EMBL" id="CCQ32868.1"/>
    </source>
</evidence>
<dbReference type="Proteomes" id="UP000015381">
    <property type="component" value="Chromosome I"/>
</dbReference>
<proteinExistence type="predicted"/>
<dbReference type="GeneID" id="23797938"/>
<gene>
    <name evidence="3" type="ORF">HLRTI_003191</name>
    <name evidence="2" type="ORF">HTIA_0728</name>
</gene>
<evidence type="ECO:0000313" key="5">
    <source>
        <dbReference type="Proteomes" id="UP000015381"/>
    </source>
</evidence>
<dbReference type="KEGG" id="hti:HTIA_0728"/>
<dbReference type="EMBL" id="HF571520">
    <property type="protein sequence ID" value="CCQ32868.1"/>
    <property type="molecule type" value="Genomic_DNA"/>
</dbReference>
<dbReference type="EMBL" id="AFNT02000053">
    <property type="protein sequence ID" value="ERJ04861.1"/>
    <property type="molecule type" value="Genomic_DNA"/>
</dbReference>
<feature type="region of interest" description="Disordered" evidence="1">
    <location>
        <begin position="63"/>
        <end position="84"/>
    </location>
</feature>
<feature type="compositionally biased region" description="Basic and acidic residues" evidence="1">
    <location>
        <begin position="75"/>
        <end position="84"/>
    </location>
</feature>
<sequence length="107" mass="12353">MTLLFDDATDEENSEKTVAEDIDFDSMSSEEFFDDLVRETASELNVSVAELEEMSMGEIDEQLGTEIHKPYHPRGAREGYRDSDRLKTVSREELQHRKRVVEEKLGL</sequence>
<dbReference type="HOGENOM" id="CLU_2204059_0_0_2"/>
<keyword evidence="5" id="KW-1185">Reference proteome</keyword>
<protein>
    <submittedName>
        <fullName evidence="3">Uncharacterized protein</fullName>
    </submittedName>
</protein>
<evidence type="ECO:0000313" key="4">
    <source>
        <dbReference type="Proteomes" id="UP000003861"/>
    </source>
</evidence>
<reference evidence="2 5" key="3">
    <citation type="journal article" date="2014" name="Environ. Microbiol.">
        <title>Halorhabdus tiamatea: proteogenomics and glycosidase activity measurements identify the first cultivated euryarchaeon from a deep-sea anoxic brine lake as potential polysaccharide degrader.</title>
        <authorList>
            <person name="Werner J."/>
            <person name="Ferrer M."/>
            <person name="Michel G."/>
            <person name="Mann A.J."/>
            <person name="Huang S."/>
            <person name="Juarez S."/>
            <person name="Ciordia S."/>
            <person name="Albar J.P."/>
            <person name="Alcaide M."/>
            <person name="La Cono V."/>
            <person name="Yakimov M.M."/>
            <person name="Antunes A."/>
            <person name="Taborda M."/>
            <person name="Da Costa M.S."/>
            <person name="Amann R.I."/>
            <person name="Gloeckner F.O."/>
            <person name="Golyshina O.V."/>
            <person name="Golyshin P.N."/>
            <person name="Teeling H."/>
        </authorList>
    </citation>
    <scope>NUCLEOTIDE SEQUENCE [LARGE SCALE GENOMIC DNA]</scope>
    <source>
        <strain evidence="5">SARL4B</strain>
        <strain evidence="2">Type strain: SARL4B</strain>
    </source>
</reference>
<reference evidence="3 4" key="2">
    <citation type="journal article" date="2013" name="PLoS ONE">
        <title>INDIGO - INtegrated Data Warehouse of MIcrobial GenOmes with Examples from the Red Sea Extremophiles.</title>
        <authorList>
            <person name="Alam I."/>
            <person name="Antunes A."/>
            <person name="Kamau A.A."/>
            <person name="Ba Alawi W."/>
            <person name="Kalkatawi M."/>
            <person name="Stingl U."/>
            <person name="Bajic V.B."/>
        </authorList>
    </citation>
    <scope>NUCLEOTIDE SEQUENCE [LARGE SCALE GENOMIC DNA]</scope>
    <source>
        <strain evidence="3 4">SARL4B</strain>
    </source>
</reference>
<accession>F7PEZ0</accession>
<dbReference type="OrthoDB" id="373000at2157"/>
<reference evidence="3 4" key="1">
    <citation type="journal article" date="2011" name="J. Bacteriol.">
        <title>Genome sequence of Halorhabdus tiamatea, the first archaeon isolated from a deep-sea anoxic brine lake.</title>
        <authorList>
            <person name="Antunes A."/>
            <person name="Alam I."/>
            <person name="Bajic V.B."/>
            <person name="Stingl U."/>
        </authorList>
    </citation>
    <scope>NUCLEOTIDE SEQUENCE [LARGE SCALE GENOMIC DNA]</scope>
    <source>
        <strain evidence="3 4">SARL4B</strain>
    </source>
</reference>
<dbReference type="eggNOG" id="ENOG502N61M">
    <property type="taxonomic scope" value="Archaea"/>
</dbReference>